<dbReference type="PANTHER" id="PTHR28288">
    <property type="entry name" value="PROTEASE B INHIBITOR 2"/>
    <property type="match status" value="1"/>
</dbReference>
<dbReference type="InterPro" id="IPR037045">
    <property type="entry name" value="S8pro/Inhibitor_I9_sf"/>
</dbReference>
<keyword evidence="4" id="KW-1185">Reference proteome</keyword>
<dbReference type="Gene3D" id="3.30.70.80">
    <property type="entry name" value="Peptidase S8 propeptide/proteinase inhibitor I9"/>
    <property type="match status" value="1"/>
</dbReference>
<name>A0A9P6MU05_9FUNG</name>
<dbReference type="GO" id="GO:0042144">
    <property type="term" value="P:vacuole fusion, non-autophagic"/>
    <property type="evidence" value="ECO:0007669"/>
    <property type="project" value="TreeGrafter"/>
</dbReference>
<dbReference type="Proteomes" id="UP000703661">
    <property type="component" value="Unassembled WGS sequence"/>
</dbReference>
<reference evidence="3" key="1">
    <citation type="journal article" date="2020" name="Fungal Divers.">
        <title>Resolving the Mortierellaceae phylogeny through synthesis of multi-gene phylogenetics and phylogenomics.</title>
        <authorList>
            <person name="Vandepol N."/>
            <person name="Liber J."/>
            <person name="Desiro A."/>
            <person name="Na H."/>
            <person name="Kennedy M."/>
            <person name="Barry K."/>
            <person name="Grigoriev I.V."/>
            <person name="Miller A.N."/>
            <person name="O'Donnell K."/>
            <person name="Stajich J.E."/>
            <person name="Bonito G."/>
        </authorList>
    </citation>
    <scope>NUCLEOTIDE SEQUENCE</scope>
    <source>
        <strain evidence="3">NRRL 2769</strain>
    </source>
</reference>
<protein>
    <recommendedName>
        <fullName evidence="2">Inhibitor I9 domain-containing protein</fullName>
    </recommendedName>
</protein>
<evidence type="ECO:0000313" key="3">
    <source>
        <dbReference type="EMBL" id="KAG0013662.1"/>
    </source>
</evidence>
<dbReference type="SUPFAM" id="SSF54897">
    <property type="entry name" value="Protease propeptides/inhibitors"/>
    <property type="match status" value="1"/>
</dbReference>
<dbReference type="InterPro" id="IPR052471">
    <property type="entry name" value="PBI_I9"/>
</dbReference>
<dbReference type="GO" id="GO:0004866">
    <property type="term" value="F:endopeptidase inhibitor activity"/>
    <property type="evidence" value="ECO:0007669"/>
    <property type="project" value="TreeGrafter"/>
</dbReference>
<dbReference type="Pfam" id="PF05922">
    <property type="entry name" value="Inhibitor_I9"/>
    <property type="match status" value="1"/>
</dbReference>
<proteinExistence type="inferred from homology"/>
<dbReference type="PANTHER" id="PTHR28288:SF2">
    <property type="entry name" value="PROTEASE B INHIBITOR 2"/>
    <property type="match status" value="1"/>
</dbReference>
<dbReference type="InterPro" id="IPR010259">
    <property type="entry name" value="S8pro/Inhibitor_I9"/>
</dbReference>
<evidence type="ECO:0000313" key="4">
    <source>
        <dbReference type="Proteomes" id="UP000703661"/>
    </source>
</evidence>
<comment type="caution">
    <text evidence="3">The sequence shown here is derived from an EMBL/GenBank/DDBJ whole genome shotgun (WGS) entry which is preliminary data.</text>
</comment>
<sequence>MNFAATNLLPVGTKTPGANTAEPLAIPAGTAPSTIPNTAPLRTDGMNKVIVVFKAGTPEEEIKAAEEGVLSSGGQITQRYRSALLGFAAAVPDNQVRLLTLHERIDYVEPDSEVTAYVSSLIRS</sequence>
<dbReference type="EMBL" id="JAAAID010000817">
    <property type="protein sequence ID" value="KAG0013662.1"/>
    <property type="molecule type" value="Genomic_DNA"/>
</dbReference>
<evidence type="ECO:0000259" key="2">
    <source>
        <dbReference type="Pfam" id="PF05922"/>
    </source>
</evidence>
<feature type="domain" description="Inhibitor I9" evidence="2">
    <location>
        <begin position="49"/>
        <end position="115"/>
    </location>
</feature>
<comment type="similarity">
    <text evidence="1">Belongs to the protease inhibitor I9 family.</text>
</comment>
<dbReference type="AlphaFoldDB" id="A0A9P6MU05"/>
<gene>
    <name evidence="3" type="ORF">BGZ80_010928</name>
</gene>
<evidence type="ECO:0000256" key="1">
    <source>
        <dbReference type="ARBA" id="ARBA00038069"/>
    </source>
</evidence>
<organism evidence="3 4">
    <name type="scientific">Entomortierella chlamydospora</name>
    <dbReference type="NCBI Taxonomy" id="101097"/>
    <lineage>
        <taxon>Eukaryota</taxon>
        <taxon>Fungi</taxon>
        <taxon>Fungi incertae sedis</taxon>
        <taxon>Mucoromycota</taxon>
        <taxon>Mortierellomycotina</taxon>
        <taxon>Mortierellomycetes</taxon>
        <taxon>Mortierellales</taxon>
        <taxon>Mortierellaceae</taxon>
        <taxon>Entomortierella</taxon>
    </lineage>
</organism>
<accession>A0A9P6MU05</accession>